<comment type="caution">
    <text evidence="2">The sequence shown here is derived from an EMBL/GenBank/DDBJ whole genome shotgun (WGS) entry which is preliminary data.</text>
</comment>
<evidence type="ECO:0000313" key="2">
    <source>
        <dbReference type="EMBL" id="KAF2721145.1"/>
    </source>
</evidence>
<dbReference type="EMBL" id="MU003793">
    <property type="protein sequence ID" value="KAF2721145.1"/>
    <property type="molecule type" value="Genomic_DNA"/>
</dbReference>
<evidence type="ECO:0000313" key="3">
    <source>
        <dbReference type="Proteomes" id="UP000799441"/>
    </source>
</evidence>
<dbReference type="AlphaFoldDB" id="A0A9P4Q7S9"/>
<accession>A0A9P4Q7S9</accession>
<gene>
    <name evidence="2" type="ORF">K431DRAFT_76991</name>
</gene>
<keyword evidence="3" id="KW-1185">Reference proteome</keyword>
<name>A0A9P4Q7S9_9PEZI</name>
<organism evidence="2 3">
    <name type="scientific">Polychaeton citri CBS 116435</name>
    <dbReference type="NCBI Taxonomy" id="1314669"/>
    <lineage>
        <taxon>Eukaryota</taxon>
        <taxon>Fungi</taxon>
        <taxon>Dikarya</taxon>
        <taxon>Ascomycota</taxon>
        <taxon>Pezizomycotina</taxon>
        <taxon>Dothideomycetes</taxon>
        <taxon>Dothideomycetidae</taxon>
        <taxon>Capnodiales</taxon>
        <taxon>Capnodiaceae</taxon>
        <taxon>Polychaeton</taxon>
    </lineage>
</organism>
<protein>
    <submittedName>
        <fullName evidence="2">Uncharacterized protein</fullName>
    </submittedName>
</protein>
<reference evidence="2" key="1">
    <citation type="journal article" date="2020" name="Stud. Mycol.">
        <title>101 Dothideomycetes genomes: a test case for predicting lifestyles and emergence of pathogens.</title>
        <authorList>
            <person name="Haridas S."/>
            <person name="Albert R."/>
            <person name="Binder M."/>
            <person name="Bloem J."/>
            <person name="Labutti K."/>
            <person name="Salamov A."/>
            <person name="Andreopoulos B."/>
            <person name="Baker S."/>
            <person name="Barry K."/>
            <person name="Bills G."/>
            <person name="Bluhm B."/>
            <person name="Cannon C."/>
            <person name="Castanera R."/>
            <person name="Culley D."/>
            <person name="Daum C."/>
            <person name="Ezra D."/>
            <person name="Gonzalez J."/>
            <person name="Henrissat B."/>
            <person name="Kuo A."/>
            <person name="Liang C."/>
            <person name="Lipzen A."/>
            <person name="Lutzoni F."/>
            <person name="Magnuson J."/>
            <person name="Mondo S."/>
            <person name="Nolan M."/>
            <person name="Ohm R."/>
            <person name="Pangilinan J."/>
            <person name="Park H.-J."/>
            <person name="Ramirez L."/>
            <person name="Alfaro M."/>
            <person name="Sun H."/>
            <person name="Tritt A."/>
            <person name="Yoshinaga Y."/>
            <person name="Zwiers L.-H."/>
            <person name="Turgeon B."/>
            <person name="Goodwin S."/>
            <person name="Spatafora J."/>
            <person name="Crous P."/>
            <person name="Grigoriev I."/>
        </authorList>
    </citation>
    <scope>NUCLEOTIDE SEQUENCE</scope>
    <source>
        <strain evidence="2">CBS 116435</strain>
    </source>
</reference>
<evidence type="ECO:0000256" key="1">
    <source>
        <dbReference type="SAM" id="MobiDB-lite"/>
    </source>
</evidence>
<feature type="region of interest" description="Disordered" evidence="1">
    <location>
        <begin position="25"/>
        <end position="78"/>
    </location>
</feature>
<proteinExistence type="predicted"/>
<sequence>MRSICENSCNYNNSKTVWGAVVMASSGRGKDRRSHPPPPAARDTLPRAEGTPKAGGVRCISPVPPLRSPPVSSDGGGRCPYSKSLSRLLLALTLDSHIVPIVQARDPPRCSER</sequence>
<dbReference type="Proteomes" id="UP000799441">
    <property type="component" value="Unassembled WGS sequence"/>
</dbReference>